<proteinExistence type="predicted"/>
<gene>
    <name evidence="2" type="ORF">UFOVP1311_47</name>
</gene>
<name>A0A6J5S073_9CAUD</name>
<organism evidence="2">
    <name type="scientific">uncultured Caudovirales phage</name>
    <dbReference type="NCBI Taxonomy" id="2100421"/>
    <lineage>
        <taxon>Viruses</taxon>
        <taxon>Duplodnaviria</taxon>
        <taxon>Heunggongvirae</taxon>
        <taxon>Uroviricota</taxon>
        <taxon>Caudoviricetes</taxon>
        <taxon>Peduoviridae</taxon>
        <taxon>Maltschvirus</taxon>
        <taxon>Maltschvirus maltsch</taxon>
    </lineage>
</organism>
<dbReference type="Pfam" id="PF13936">
    <property type="entry name" value="HTH_38"/>
    <property type="match status" value="1"/>
</dbReference>
<evidence type="ECO:0000259" key="1">
    <source>
        <dbReference type="Pfam" id="PF13936"/>
    </source>
</evidence>
<dbReference type="InterPro" id="IPR025246">
    <property type="entry name" value="IS30-like_HTH"/>
</dbReference>
<reference evidence="2" key="1">
    <citation type="submission" date="2020-05" db="EMBL/GenBank/DDBJ databases">
        <authorList>
            <person name="Chiriac C."/>
            <person name="Salcher M."/>
            <person name="Ghai R."/>
            <person name="Kavagutti S V."/>
        </authorList>
    </citation>
    <scope>NUCLEOTIDE SEQUENCE</scope>
</reference>
<evidence type="ECO:0000313" key="2">
    <source>
        <dbReference type="EMBL" id="CAB4198014.1"/>
    </source>
</evidence>
<dbReference type="EMBL" id="LR797257">
    <property type="protein sequence ID" value="CAB4198014.1"/>
    <property type="molecule type" value="Genomic_DNA"/>
</dbReference>
<accession>A0A6J5S073</accession>
<protein>
    <submittedName>
        <fullName evidence="2">Transposase IS30-like HTH domain containing protein</fullName>
    </submittedName>
</protein>
<dbReference type="Gene3D" id="1.10.10.60">
    <property type="entry name" value="Homeodomain-like"/>
    <property type="match status" value="1"/>
</dbReference>
<sequence>MNNKKPHLKLSRKKIKSIESLYNSGLSQREVGKLFSVSYSTIDRVMRKHNIPVRSSGPIKRIHLDIDQITKLRNSGSTLKEIGVLFKASHTTIFNFIIKNNI</sequence>
<feature type="domain" description="Transposase IS30-like HTH" evidence="1">
    <location>
        <begin position="10"/>
        <end position="49"/>
    </location>
</feature>